<proteinExistence type="predicted"/>
<evidence type="ECO:0000313" key="2">
    <source>
        <dbReference type="EMBL" id="PAQ09730.1"/>
    </source>
</evidence>
<dbReference type="AlphaFoldDB" id="A0A271LQZ0"/>
<dbReference type="RefSeq" id="WP_095492748.1">
    <property type="nucleotide sequence ID" value="NZ_NPKJ01000040.1"/>
</dbReference>
<dbReference type="EMBL" id="NPKJ01000040">
    <property type="protein sequence ID" value="PAQ09730.1"/>
    <property type="molecule type" value="Genomic_DNA"/>
</dbReference>
<evidence type="ECO:0000313" key="3">
    <source>
        <dbReference type="Proteomes" id="UP000216442"/>
    </source>
</evidence>
<comment type="caution">
    <text evidence="2">The sequence shown here is derived from an EMBL/GenBank/DDBJ whole genome shotgun (WGS) entry which is preliminary data.</text>
</comment>
<evidence type="ECO:0000256" key="1">
    <source>
        <dbReference type="SAM" id="MobiDB-lite"/>
    </source>
</evidence>
<reference evidence="2 3" key="1">
    <citation type="submission" date="2017-08" db="EMBL/GenBank/DDBJ databases">
        <title>Mesorhizobium wenxinae sp. nov., a novel rhizobial species isolated from root nodules of chickpea (Cicer arietinum L.).</title>
        <authorList>
            <person name="Zhang J."/>
        </authorList>
    </citation>
    <scope>NUCLEOTIDE SEQUENCE [LARGE SCALE GENOMIC DNA]</scope>
    <source>
        <strain evidence="2 3">SDW018</strain>
    </source>
</reference>
<name>A0A271LQZ0_9HYPH</name>
<feature type="compositionally biased region" description="Basic and acidic residues" evidence="1">
    <location>
        <begin position="43"/>
        <end position="56"/>
    </location>
</feature>
<protein>
    <submittedName>
        <fullName evidence="2">Uncharacterized protein</fullName>
    </submittedName>
</protein>
<keyword evidence="3" id="KW-1185">Reference proteome</keyword>
<dbReference type="Proteomes" id="UP000216442">
    <property type="component" value="Unassembled WGS sequence"/>
</dbReference>
<sequence>MGDRQKLVARSASEKTEDWPFWFIADEAGRNVLTDGRGYGGKFDTRGECERRERDASNGAAK</sequence>
<accession>A0A271LQZ0</accession>
<organism evidence="2 3">
    <name type="scientific">Mesorhizobium temperatum</name>
    <dbReference type="NCBI Taxonomy" id="241416"/>
    <lineage>
        <taxon>Bacteria</taxon>
        <taxon>Pseudomonadati</taxon>
        <taxon>Pseudomonadota</taxon>
        <taxon>Alphaproteobacteria</taxon>
        <taxon>Hyphomicrobiales</taxon>
        <taxon>Phyllobacteriaceae</taxon>
        <taxon>Mesorhizobium</taxon>
    </lineage>
</organism>
<dbReference type="OrthoDB" id="9976935at2"/>
<gene>
    <name evidence="2" type="ORF">CIT26_11865</name>
</gene>
<feature type="region of interest" description="Disordered" evidence="1">
    <location>
        <begin position="43"/>
        <end position="62"/>
    </location>
</feature>